<sequence length="68" mass="7852">MFGKSTGWAACMMGEFVPARIWCLFFFTSAGNLFLFLILSFFNRLSSLFLNRRFGRFLGPGSLELCFY</sequence>
<protein>
    <submittedName>
        <fullName evidence="2">Uncharacterized protein</fullName>
    </submittedName>
</protein>
<dbReference type="AlphaFoldDB" id="A0A1X2ITP5"/>
<name>A0A1X2ITP5_9FUNG</name>
<dbReference type="Proteomes" id="UP000193560">
    <property type="component" value="Unassembled WGS sequence"/>
</dbReference>
<keyword evidence="1" id="KW-0472">Membrane</keyword>
<organism evidence="2 3">
    <name type="scientific">Absidia repens</name>
    <dbReference type="NCBI Taxonomy" id="90262"/>
    <lineage>
        <taxon>Eukaryota</taxon>
        <taxon>Fungi</taxon>
        <taxon>Fungi incertae sedis</taxon>
        <taxon>Mucoromycota</taxon>
        <taxon>Mucoromycotina</taxon>
        <taxon>Mucoromycetes</taxon>
        <taxon>Mucorales</taxon>
        <taxon>Cunninghamellaceae</taxon>
        <taxon>Absidia</taxon>
    </lineage>
</organism>
<accession>A0A1X2ITP5</accession>
<feature type="transmembrane region" description="Helical" evidence="1">
    <location>
        <begin position="21"/>
        <end position="42"/>
    </location>
</feature>
<keyword evidence="1" id="KW-1133">Transmembrane helix</keyword>
<comment type="caution">
    <text evidence="2">The sequence shown here is derived from an EMBL/GenBank/DDBJ whole genome shotgun (WGS) entry which is preliminary data.</text>
</comment>
<keyword evidence="3" id="KW-1185">Reference proteome</keyword>
<evidence type="ECO:0000313" key="3">
    <source>
        <dbReference type="Proteomes" id="UP000193560"/>
    </source>
</evidence>
<dbReference type="EMBL" id="MCGE01000004">
    <property type="protein sequence ID" value="ORZ22169.1"/>
    <property type="molecule type" value="Genomic_DNA"/>
</dbReference>
<gene>
    <name evidence="2" type="ORF">BCR42DRAFT_405633</name>
</gene>
<keyword evidence="1" id="KW-0812">Transmembrane</keyword>
<proteinExistence type="predicted"/>
<reference evidence="2 3" key="1">
    <citation type="submission" date="2016-07" db="EMBL/GenBank/DDBJ databases">
        <title>Pervasive Adenine N6-methylation of Active Genes in Fungi.</title>
        <authorList>
            <consortium name="DOE Joint Genome Institute"/>
            <person name="Mondo S.J."/>
            <person name="Dannebaum R.O."/>
            <person name="Kuo R.C."/>
            <person name="Labutti K."/>
            <person name="Haridas S."/>
            <person name="Kuo A."/>
            <person name="Salamov A."/>
            <person name="Ahrendt S.R."/>
            <person name="Lipzen A."/>
            <person name="Sullivan W."/>
            <person name="Andreopoulos W.B."/>
            <person name="Clum A."/>
            <person name="Lindquist E."/>
            <person name="Daum C."/>
            <person name="Ramamoorthy G.K."/>
            <person name="Gryganskyi A."/>
            <person name="Culley D."/>
            <person name="Magnuson J.K."/>
            <person name="James T.Y."/>
            <person name="O'Malley M.A."/>
            <person name="Stajich J.E."/>
            <person name="Spatafora J.W."/>
            <person name="Visel A."/>
            <person name="Grigoriev I.V."/>
        </authorList>
    </citation>
    <scope>NUCLEOTIDE SEQUENCE [LARGE SCALE GENOMIC DNA]</scope>
    <source>
        <strain evidence="2 3">NRRL 1336</strain>
    </source>
</reference>
<evidence type="ECO:0000256" key="1">
    <source>
        <dbReference type="SAM" id="Phobius"/>
    </source>
</evidence>
<evidence type="ECO:0000313" key="2">
    <source>
        <dbReference type="EMBL" id="ORZ22169.1"/>
    </source>
</evidence>